<dbReference type="GO" id="GO:0008270">
    <property type="term" value="F:zinc ion binding"/>
    <property type="evidence" value="ECO:0007669"/>
    <property type="project" value="UniProtKB-KW"/>
</dbReference>
<evidence type="ECO:0000259" key="17">
    <source>
        <dbReference type="Pfam" id="PF08746"/>
    </source>
</evidence>
<evidence type="ECO:0000313" key="22">
    <source>
        <dbReference type="Proteomes" id="UP000447873"/>
    </source>
</evidence>
<feature type="region of interest" description="Disordered" evidence="16">
    <location>
        <begin position="151"/>
        <end position="172"/>
    </location>
</feature>
<dbReference type="InterPro" id="IPR013083">
    <property type="entry name" value="Znf_RING/FYVE/PHD"/>
</dbReference>
<evidence type="ECO:0000256" key="1">
    <source>
        <dbReference type="ARBA" id="ARBA00000900"/>
    </source>
</evidence>
<evidence type="ECO:0000256" key="15">
    <source>
        <dbReference type="RuleBase" id="RU368018"/>
    </source>
</evidence>
<dbReference type="GO" id="GO:0030915">
    <property type="term" value="C:Smc5-Smc6 complex"/>
    <property type="evidence" value="ECO:0007669"/>
    <property type="project" value="UniProtKB-UniRule"/>
</dbReference>
<evidence type="ECO:0000256" key="4">
    <source>
        <dbReference type="ARBA" id="ARBA00012483"/>
    </source>
</evidence>
<evidence type="ECO:0000256" key="14">
    <source>
        <dbReference type="ARBA" id="ARBA00023242"/>
    </source>
</evidence>
<keyword evidence="11 15" id="KW-0862">Zinc</keyword>
<comment type="subcellular location">
    <subcellularLocation>
        <location evidence="2 15">Nucleus</location>
    </subcellularLocation>
</comment>
<evidence type="ECO:0000313" key="18">
    <source>
        <dbReference type="EMBL" id="KAE9985641.1"/>
    </source>
</evidence>
<dbReference type="EMBL" id="WNWS01000027">
    <property type="protein sequence ID" value="KAE9986681.1"/>
    <property type="molecule type" value="Genomic_DNA"/>
</dbReference>
<evidence type="ECO:0000256" key="3">
    <source>
        <dbReference type="ARBA" id="ARBA00010258"/>
    </source>
</evidence>
<feature type="compositionally biased region" description="Polar residues" evidence="16">
    <location>
        <begin position="159"/>
        <end position="172"/>
    </location>
</feature>
<feature type="compositionally biased region" description="Polar residues" evidence="16">
    <location>
        <begin position="314"/>
        <end position="335"/>
    </location>
</feature>
<evidence type="ECO:0000256" key="5">
    <source>
        <dbReference type="ARBA" id="ARBA00019422"/>
    </source>
</evidence>
<accession>A0A8H3VDA4</accession>
<comment type="similarity">
    <text evidence="3 15">Belongs to the NSE1 family.</text>
</comment>
<proteinExistence type="inferred from homology"/>
<dbReference type="Gene3D" id="3.90.1150.220">
    <property type="match status" value="1"/>
</dbReference>
<organism evidence="18 21">
    <name type="scientific">Venturia inaequalis</name>
    <name type="common">Apple scab fungus</name>
    <dbReference type="NCBI Taxonomy" id="5025"/>
    <lineage>
        <taxon>Eukaryota</taxon>
        <taxon>Fungi</taxon>
        <taxon>Dikarya</taxon>
        <taxon>Ascomycota</taxon>
        <taxon>Pezizomycotina</taxon>
        <taxon>Dothideomycetes</taxon>
        <taxon>Pleosporomycetidae</taxon>
        <taxon>Venturiales</taxon>
        <taxon>Venturiaceae</taxon>
        <taxon>Venturia</taxon>
    </lineage>
</organism>
<keyword evidence="9 15" id="KW-0863">Zinc-finger</keyword>
<dbReference type="PANTHER" id="PTHR20973:SF0">
    <property type="entry name" value="NON-STRUCTURAL MAINTENANCE OF CHROMOSOMES ELEMENT 1 HOMOLOG"/>
    <property type="match status" value="1"/>
</dbReference>
<dbReference type="EMBL" id="WNWR01000191">
    <property type="protein sequence ID" value="KAE9989351.1"/>
    <property type="molecule type" value="Genomic_DNA"/>
</dbReference>
<comment type="catalytic activity">
    <reaction evidence="1 15">
        <text>S-ubiquitinyl-[E2 ubiquitin-conjugating enzyme]-L-cysteine + [acceptor protein]-L-lysine = [E2 ubiquitin-conjugating enzyme]-L-cysteine + N(6)-ubiquitinyl-[acceptor protein]-L-lysine.</text>
        <dbReference type="EC" id="2.3.2.27"/>
    </reaction>
</comment>
<keyword evidence="8 15" id="KW-0227">DNA damage</keyword>
<dbReference type="Proteomes" id="UP000490939">
    <property type="component" value="Unassembled WGS sequence"/>
</dbReference>
<dbReference type="Gene3D" id="1.10.10.10">
    <property type="entry name" value="Winged helix-like DNA-binding domain superfamily/Winged helix DNA-binding domain"/>
    <property type="match status" value="1"/>
</dbReference>
<dbReference type="GO" id="GO:0061630">
    <property type="term" value="F:ubiquitin protein ligase activity"/>
    <property type="evidence" value="ECO:0007669"/>
    <property type="project" value="UniProtKB-EC"/>
</dbReference>
<dbReference type="EC" id="2.3.2.27" evidence="4 15"/>
<evidence type="ECO:0000256" key="12">
    <source>
        <dbReference type="ARBA" id="ARBA00023172"/>
    </source>
</evidence>
<sequence>MASPDPDGHYHNGHRAFLQAFFARPTLTFADAKPILANIMSIHERRPILPNDVTYEDFDSYINTMNLAAEHYEYEIRSTYPQKAERRNPDTRLYSLVNTTSDPQTQLATSYTPDEIAFVKRVLDAMFETNNTQNKEVMAVKGMDALRLAKAPRDRESAVGSTQNTQGTNSTGITQDRAEKLLGELVDEDRFEKSRAGFYSLSPRQLMELRGWLVETYNEEEEEWQRIKSCNGCKEIVTVVRVSGPEGEHQWRMELTTYFKGLRCTNRECPSRFHDFCANAFFRTHTDKKCPTCKTDWTGDKFVGERALGGGAVRSNTRPSTNGALNSRQSNGTSQARRRRSMMQEDDLDGEEEDADADAMSD</sequence>
<dbReference type="Proteomes" id="UP000433883">
    <property type="component" value="Unassembled WGS sequence"/>
</dbReference>
<feature type="domain" description="Non-structural maintenance of chromosomes element 1 RING C4HC3-type" evidence="17">
    <location>
        <begin position="259"/>
        <end position="293"/>
    </location>
</feature>
<evidence type="ECO:0000256" key="10">
    <source>
        <dbReference type="ARBA" id="ARBA00022786"/>
    </source>
</evidence>
<dbReference type="AlphaFoldDB" id="A0A8H3VDA4"/>
<dbReference type="GO" id="GO:0000724">
    <property type="term" value="P:double-strand break repair via homologous recombination"/>
    <property type="evidence" value="ECO:0007669"/>
    <property type="project" value="TreeGrafter"/>
</dbReference>
<keyword evidence="7 15" id="KW-0479">Metal-binding</keyword>
<dbReference type="Pfam" id="PF07574">
    <property type="entry name" value="SMC_Nse1"/>
    <property type="match status" value="1"/>
</dbReference>
<dbReference type="Gene3D" id="3.30.40.10">
    <property type="entry name" value="Zinc/RING finger domain, C3HC4 (zinc finger)"/>
    <property type="match status" value="1"/>
</dbReference>
<evidence type="ECO:0000256" key="11">
    <source>
        <dbReference type="ARBA" id="ARBA00022833"/>
    </source>
</evidence>
<comment type="function">
    <text evidence="15">Acts in a DNA repair pathway for removal of UV-induced DNA damage that is distinct from classical nucleotide excision repair and in repair of ionizing radiation damage. Functions in homologous recombination repair of DNA double strand breaks and in recovery of stalled replication forks.</text>
</comment>
<feature type="region of interest" description="Disordered" evidence="16">
    <location>
        <begin position="308"/>
        <end position="362"/>
    </location>
</feature>
<dbReference type="EMBL" id="WNWQ01000005">
    <property type="protein sequence ID" value="KAE9985641.1"/>
    <property type="molecule type" value="Genomic_DNA"/>
</dbReference>
<keyword evidence="6 15" id="KW-0808">Transferase</keyword>
<feature type="compositionally biased region" description="Acidic residues" evidence="16">
    <location>
        <begin position="344"/>
        <end position="362"/>
    </location>
</feature>
<dbReference type="Proteomes" id="UP000447873">
    <property type="component" value="Unassembled WGS sequence"/>
</dbReference>
<evidence type="ECO:0000256" key="7">
    <source>
        <dbReference type="ARBA" id="ARBA00022723"/>
    </source>
</evidence>
<keyword evidence="12 15" id="KW-0233">DNA recombination</keyword>
<evidence type="ECO:0000313" key="21">
    <source>
        <dbReference type="Proteomes" id="UP000433883"/>
    </source>
</evidence>
<keyword evidence="23" id="KW-1185">Reference proteome</keyword>
<dbReference type="OrthoDB" id="185455at2759"/>
<keyword evidence="14 15" id="KW-0539">Nucleus</keyword>
<dbReference type="CDD" id="cd16493">
    <property type="entry name" value="RING-CH-C4HC3_NSE1"/>
    <property type="match status" value="1"/>
</dbReference>
<gene>
    <name evidence="18" type="ORF">BLS_006724</name>
    <name evidence="20" type="ORF">EG327_002828</name>
    <name evidence="19" type="ORF">EG328_005008</name>
</gene>
<evidence type="ECO:0000256" key="13">
    <source>
        <dbReference type="ARBA" id="ARBA00023204"/>
    </source>
</evidence>
<evidence type="ECO:0000313" key="20">
    <source>
        <dbReference type="EMBL" id="KAE9989351.1"/>
    </source>
</evidence>
<evidence type="ECO:0000256" key="6">
    <source>
        <dbReference type="ARBA" id="ARBA00022679"/>
    </source>
</evidence>
<keyword evidence="13 15" id="KW-0234">DNA repair</keyword>
<evidence type="ECO:0000256" key="2">
    <source>
        <dbReference type="ARBA" id="ARBA00004123"/>
    </source>
</evidence>
<reference evidence="18 21" key="1">
    <citation type="submission" date="2019-11" db="EMBL/GenBank/DDBJ databases">
        <title>Venturia inaequalis Genome Resource.</title>
        <authorList>
            <person name="Lichtner F.J."/>
        </authorList>
    </citation>
    <scope>NUCLEOTIDE SEQUENCE [LARGE SCALE GENOMIC DNA]</scope>
    <source>
        <strain evidence="19 22">120213</strain>
        <strain evidence="18">Bline_iso_100314</strain>
        <strain evidence="20 23">DMI_063113</strain>
    </source>
</reference>
<keyword evidence="10 15" id="KW-0833">Ubl conjugation pathway</keyword>
<dbReference type="InterPro" id="IPR014857">
    <property type="entry name" value="Nse1_RING_C4HC3-type"/>
</dbReference>
<evidence type="ECO:0000313" key="19">
    <source>
        <dbReference type="EMBL" id="KAE9986681.1"/>
    </source>
</evidence>
<evidence type="ECO:0000313" key="23">
    <source>
        <dbReference type="Proteomes" id="UP000490939"/>
    </source>
</evidence>
<evidence type="ECO:0000256" key="9">
    <source>
        <dbReference type="ARBA" id="ARBA00022771"/>
    </source>
</evidence>
<dbReference type="PANTHER" id="PTHR20973">
    <property type="entry name" value="NON-SMC ELEMENT 1-RELATED"/>
    <property type="match status" value="1"/>
</dbReference>
<name>A0A8H3VDA4_VENIN</name>
<dbReference type="GO" id="GO:0005634">
    <property type="term" value="C:nucleus"/>
    <property type="evidence" value="ECO:0007669"/>
    <property type="project" value="UniProtKB-SubCell"/>
</dbReference>
<comment type="caution">
    <text evidence="18">The sequence shown here is derived from an EMBL/GenBank/DDBJ whole genome shotgun (WGS) entry which is preliminary data.</text>
</comment>
<evidence type="ECO:0000256" key="8">
    <source>
        <dbReference type="ARBA" id="ARBA00022763"/>
    </source>
</evidence>
<dbReference type="InterPro" id="IPR036388">
    <property type="entry name" value="WH-like_DNA-bd_sf"/>
</dbReference>
<comment type="subunit">
    <text evidence="15">Component of the Smc5-Smc6 complex.</text>
</comment>
<dbReference type="Pfam" id="PF08746">
    <property type="entry name" value="zf-RING-like"/>
    <property type="match status" value="1"/>
</dbReference>
<evidence type="ECO:0000256" key="16">
    <source>
        <dbReference type="SAM" id="MobiDB-lite"/>
    </source>
</evidence>
<protein>
    <recommendedName>
        <fullName evidence="5 15">Non-structural maintenance of chromosomes element 1 homolog</fullName>
        <ecNumber evidence="4 15">2.3.2.27</ecNumber>
    </recommendedName>
</protein>
<dbReference type="InterPro" id="IPR011513">
    <property type="entry name" value="Nse1"/>
</dbReference>